<reference evidence="2 3" key="1">
    <citation type="journal article" date="2014" name="Genome Announc.">
        <title>Draft Genome Sequence of Amycolatopsis lurida NRRL 2430, Producer of the Glycopeptide Family Antibiotic Ristocetin.</title>
        <authorList>
            <person name="Kwun M.J."/>
            <person name="Hong H.J."/>
        </authorList>
    </citation>
    <scope>NUCLEOTIDE SEQUENCE [LARGE SCALE GENOMIC DNA]</scope>
    <source>
        <strain evidence="2 3">NRRL 2430</strain>
    </source>
</reference>
<keyword evidence="1" id="KW-1133">Transmembrane helix</keyword>
<protein>
    <submittedName>
        <fullName evidence="2">Uncharacterized protein</fullName>
    </submittedName>
</protein>
<feature type="transmembrane region" description="Helical" evidence="1">
    <location>
        <begin position="6"/>
        <end position="30"/>
    </location>
</feature>
<keyword evidence="1" id="KW-0472">Membrane</keyword>
<dbReference type="AlphaFoldDB" id="A0A2P2FKV4"/>
<name>A0A2P2FKV4_AMYLU</name>
<gene>
    <name evidence="2" type="ORF">BB31_31890</name>
</gene>
<evidence type="ECO:0000313" key="2">
    <source>
        <dbReference type="EMBL" id="KFU77353.1"/>
    </source>
</evidence>
<evidence type="ECO:0000256" key="1">
    <source>
        <dbReference type="SAM" id="Phobius"/>
    </source>
</evidence>
<keyword evidence="3" id="KW-1185">Reference proteome</keyword>
<accession>A0A2P2FKV4</accession>
<dbReference type="EMBL" id="JFBM01000034">
    <property type="protein sequence ID" value="KFU77353.1"/>
    <property type="molecule type" value="Genomic_DNA"/>
</dbReference>
<comment type="caution">
    <text evidence="2">The sequence shown here is derived from an EMBL/GenBank/DDBJ whole genome shotgun (WGS) entry which is preliminary data.</text>
</comment>
<evidence type="ECO:0000313" key="3">
    <source>
        <dbReference type="Proteomes" id="UP000256220"/>
    </source>
</evidence>
<organism evidence="2 3">
    <name type="scientific">Amycolatopsis lurida NRRL 2430</name>
    <dbReference type="NCBI Taxonomy" id="1460371"/>
    <lineage>
        <taxon>Bacteria</taxon>
        <taxon>Bacillati</taxon>
        <taxon>Actinomycetota</taxon>
        <taxon>Actinomycetes</taxon>
        <taxon>Pseudonocardiales</taxon>
        <taxon>Pseudonocardiaceae</taxon>
        <taxon>Amycolatopsis</taxon>
    </lineage>
</organism>
<sequence length="189" mass="21085">MTWLVQYAPVASAVAAISSVVAASTSAFVARKSYLAARREREHQHGTRFAAWWSPDDFRVLYHNAGELPVFDAVVMLNIESGVVYRRPETYSPTKEPQEVHGLGRLCLNAVVEHVDAAFEDLPTVPATKELAREAALASVRAESWFRDVAGAAWHRNADGILESADEEKYRIVLARARDFWDQMTVEAL</sequence>
<dbReference type="Proteomes" id="UP000256220">
    <property type="component" value="Unassembled WGS sequence"/>
</dbReference>
<keyword evidence="1" id="KW-0812">Transmembrane</keyword>
<dbReference type="RefSeq" id="WP_034319047.1">
    <property type="nucleotide sequence ID" value="NZ_JFBM01000034.1"/>
</dbReference>
<proteinExistence type="predicted"/>